<dbReference type="RefSeq" id="XP_028864842.1">
    <property type="nucleotide sequence ID" value="XM_029009009.1"/>
</dbReference>
<gene>
    <name evidence="3" type="ORF">BOVATA_000920</name>
</gene>
<organism evidence="3 4">
    <name type="scientific">Babesia ovata</name>
    <dbReference type="NCBI Taxonomy" id="189622"/>
    <lineage>
        <taxon>Eukaryota</taxon>
        <taxon>Sar</taxon>
        <taxon>Alveolata</taxon>
        <taxon>Apicomplexa</taxon>
        <taxon>Aconoidasida</taxon>
        <taxon>Piroplasmida</taxon>
        <taxon>Babesiidae</taxon>
        <taxon>Babesia</taxon>
    </lineage>
</organism>
<accession>A0A2H6K6I5</accession>
<keyword evidence="4" id="KW-1185">Reference proteome</keyword>
<feature type="compositionally biased region" description="Polar residues" evidence="2">
    <location>
        <begin position="425"/>
        <end position="441"/>
    </location>
</feature>
<comment type="caution">
    <text evidence="3">The sequence shown here is derived from an EMBL/GenBank/DDBJ whole genome shotgun (WGS) entry which is preliminary data.</text>
</comment>
<dbReference type="GO" id="GO:0003723">
    <property type="term" value="F:RNA binding"/>
    <property type="evidence" value="ECO:0007669"/>
    <property type="project" value="UniProtKB-UniRule"/>
</dbReference>
<name>A0A2H6K6I5_9APIC</name>
<dbReference type="InterPro" id="IPR036612">
    <property type="entry name" value="KH_dom_type_1_sf"/>
</dbReference>
<dbReference type="SUPFAM" id="SSF54791">
    <property type="entry name" value="Eukaryotic type KH-domain (KH-domain type I)"/>
    <property type="match status" value="1"/>
</dbReference>
<dbReference type="PROSITE" id="PS50084">
    <property type="entry name" value="KH_TYPE_1"/>
    <property type="match status" value="1"/>
</dbReference>
<sequence>MSEDSHSEQYAFTADMIPLVDTNSADNTMADNVKVGSDMSQDYRFLNAVDLKFSHAEDDVRLRRRNASSDGATVVGFSEQTSWRNSSSDLTLAAEGKRVTESLVDVTPLVESSLRSLSIDSEKSSCALYNYFAKAGADGCSGLSSWNSNRTESLGFGRYRDVMGDSANLRSPSASLEKELIQMVESAWKSAAPKREAAPVFQSKNKNVFLKILATQLVSGTIIGRGGKGFNWFRRKSKIDDILLSMPWELYPKTDLRTMFLEGSTSAVVKATCIIADLMLSKYAAQHSATVTQSDRMLVLVVLPLFAKAAMERIRDTSDADIISITLFQSTDEHDEVVAVVKGVKSKVKALIGAIANSIAETIDLQDYCHVSYPGPDGFNPKMLPKNRAAQRNAMRGNGPPVDVVDTAPKKPEENSETSLEMPEPSNQLHQGTDSETQTETCPVDLSETVHTMAEAGYEAPRDTEIKFNMATAAVVAESNPTINSYPINLNILVPAAKAADAMSITSASKCYVTTTPADDPNTLVFSLSGTFEETVAVVSLIMSVM</sequence>
<keyword evidence="1" id="KW-0694">RNA-binding</keyword>
<protein>
    <submittedName>
        <fullName evidence="3">RNA-binding protein Nova-1 isoform X2</fullName>
    </submittedName>
</protein>
<feature type="region of interest" description="Disordered" evidence="2">
    <location>
        <begin position="392"/>
        <end position="442"/>
    </location>
</feature>
<dbReference type="OrthoDB" id="441329at2759"/>
<dbReference type="Proteomes" id="UP000236319">
    <property type="component" value="Unassembled WGS sequence"/>
</dbReference>
<dbReference type="EMBL" id="BDSA01000001">
    <property type="protein sequence ID" value="GBE58599.1"/>
    <property type="molecule type" value="Genomic_DNA"/>
</dbReference>
<dbReference type="VEuPathDB" id="PiroplasmaDB:BOVATA_000920"/>
<evidence type="ECO:0000313" key="4">
    <source>
        <dbReference type="Proteomes" id="UP000236319"/>
    </source>
</evidence>
<proteinExistence type="predicted"/>
<dbReference type="AlphaFoldDB" id="A0A2H6K6I5"/>
<evidence type="ECO:0000256" key="1">
    <source>
        <dbReference type="PROSITE-ProRule" id="PRU00117"/>
    </source>
</evidence>
<evidence type="ECO:0000313" key="3">
    <source>
        <dbReference type="EMBL" id="GBE58599.1"/>
    </source>
</evidence>
<reference evidence="3 4" key="1">
    <citation type="journal article" date="2017" name="BMC Genomics">
        <title>Whole-genome assembly of Babesia ovata and comparative genomics between closely related pathogens.</title>
        <authorList>
            <person name="Yamagishi J."/>
            <person name="Asada M."/>
            <person name="Hakimi H."/>
            <person name="Tanaka T.Q."/>
            <person name="Sugimoto C."/>
            <person name="Kawazu S."/>
        </authorList>
    </citation>
    <scope>NUCLEOTIDE SEQUENCE [LARGE SCALE GENOMIC DNA]</scope>
    <source>
        <strain evidence="3 4">Miyake</strain>
    </source>
</reference>
<evidence type="ECO:0000256" key="2">
    <source>
        <dbReference type="SAM" id="MobiDB-lite"/>
    </source>
</evidence>
<dbReference type="GeneID" id="39872369"/>